<dbReference type="InterPro" id="IPR027417">
    <property type="entry name" value="P-loop_NTPase"/>
</dbReference>
<evidence type="ECO:0000313" key="12">
    <source>
        <dbReference type="EMBL" id="RDI40077.1"/>
    </source>
</evidence>
<dbReference type="GO" id="GO:0000917">
    <property type="term" value="P:division septum assembly"/>
    <property type="evidence" value="ECO:0007669"/>
    <property type="project" value="UniProtKB-KW"/>
</dbReference>
<evidence type="ECO:0000256" key="5">
    <source>
        <dbReference type="ARBA" id="ARBA00022741"/>
    </source>
</evidence>
<dbReference type="PANTHER" id="PTHR11649">
    <property type="entry name" value="MSS1/TRME-RELATED GTP-BINDING PROTEIN"/>
    <property type="match status" value="1"/>
</dbReference>
<proteinExistence type="inferred from homology"/>
<dbReference type="AlphaFoldDB" id="A0A370G8I7"/>
<dbReference type="Gene3D" id="3.40.50.300">
    <property type="entry name" value="P-loop containing nucleotide triphosphate hydrolases"/>
    <property type="match status" value="1"/>
</dbReference>
<dbReference type="InterPro" id="IPR030393">
    <property type="entry name" value="G_ENGB_dom"/>
</dbReference>
<dbReference type="FunFam" id="3.40.50.300:FF:000098">
    <property type="entry name" value="Probable GTP-binding protein EngB"/>
    <property type="match status" value="1"/>
</dbReference>
<dbReference type="GO" id="GO:0005525">
    <property type="term" value="F:GTP binding"/>
    <property type="evidence" value="ECO:0007669"/>
    <property type="project" value="UniProtKB-UniRule"/>
</dbReference>
<sequence>MSSHYQKAYFLLSVADVKQLPPDEGIEVAMVGRSNAGKSSVLNRITQSKGLARVSKTPGRTQHVNVFVLDERRRLTDLPGYGYARVPVAAKEQWQKTVDAYIRTRGSLRGIILVMDIRHPLKELDLQLLEYCDRYNLPVHILLNKADKLSKGAVAKTFQSVKAALTRYHNSVTLQSFSALKGKGIDELHSVLDAWYDYK</sequence>
<dbReference type="InterPro" id="IPR005225">
    <property type="entry name" value="Small_GTP-bd"/>
</dbReference>
<dbReference type="CDD" id="cd01876">
    <property type="entry name" value="YihA_EngB"/>
    <property type="match status" value="1"/>
</dbReference>
<dbReference type="NCBIfam" id="TIGR00231">
    <property type="entry name" value="small_GTP"/>
    <property type="match status" value="1"/>
</dbReference>
<keyword evidence="9 10" id="KW-0131">Cell cycle</keyword>
<dbReference type="Pfam" id="PF01926">
    <property type="entry name" value="MMR_HSR1"/>
    <property type="match status" value="1"/>
</dbReference>
<evidence type="ECO:0000256" key="7">
    <source>
        <dbReference type="ARBA" id="ARBA00023134"/>
    </source>
</evidence>
<dbReference type="OrthoDB" id="9804921at2"/>
<organism evidence="12 13">
    <name type="scientific">Aquicella lusitana</name>
    <dbReference type="NCBI Taxonomy" id="254246"/>
    <lineage>
        <taxon>Bacteria</taxon>
        <taxon>Pseudomonadati</taxon>
        <taxon>Pseudomonadota</taxon>
        <taxon>Gammaproteobacteria</taxon>
        <taxon>Legionellales</taxon>
        <taxon>Coxiellaceae</taxon>
        <taxon>Aquicella</taxon>
    </lineage>
</organism>
<keyword evidence="7 10" id="KW-0342">GTP-binding</keyword>
<keyword evidence="6" id="KW-0460">Magnesium</keyword>
<comment type="cofactor">
    <cofactor evidence="1">
        <name>Mg(2+)</name>
        <dbReference type="ChEBI" id="CHEBI:18420"/>
    </cofactor>
</comment>
<dbReference type="GO" id="GO:0005829">
    <property type="term" value="C:cytosol"/>
    <property type="evidence" value="ECO:0007669"/>
    <property type="project" value="TreeGrafter"/>
</dbReference>
<evidence type="ECO:0000256" key="10">
    <source>
        <dbReference type="HAMAP-Rule" id="MF_00321"/>
    </source>
</evidence>
<comment type="function">
    <text evidence="10">Necessary for normal cell division and for the maintenance of normal septation.</text>
</comment>
<evidence type="ECO:0000256" key="8">
    <source>
        <dbReference type="ARBA" id="ARBA00023210"/>
    </source>
</evidence>
<name>A0A370G8I7_9COXI</name>
<evidence type="ECO:0000256" key="4">
    <source>
        <dbReference type="ARBA" id="ARBA00022723"/>
    </source>
</evidence>
<evidence type="ECO:0000256" key="1">
    <source>
        <dbReference type="ARBA" id="ARBA00001946"/>
    </source>
</evidence>
<dbReference type="Proteomes" id="UP000254720">
    <property type="component" value="Unassembled WGS sequence"/>
</dbReference>
<keyword evidence="4" id="KW-0479">Metal-binding</keyword>
<comment type="similarity">
    <text evidence="2 10">Belongs to the TRAFAC class TrmE-Era-EngA-EngB-Septin-like GTPase superfamily. EngB GTPase family.</text>
</comment>
<dbReference type="NCBIfam" id="TIGR03598">
    <property type="entry name" value="GTPase_YsxC"/>
    <property type="match status" value="1"/>
</dbReference>
<evidence type="ECO:0000259" key="11">
    <source>
        <dbReference type="PROSITE" id="PS51706"/>
    </source>
</evidence>
<accession>A0A370G8I7</accession>
<keyword evidence="8 10" id="KW-0717">Septation</keyword>
<evidence type="ECO:0000256" key="9">
    <source>
        <dbReference type="ARBA" id="ARBA00023306"/>
    </source>
</evidence>
<gene>
    <name evidence="10" type="primary">engB</name>
    <name evidence="12" type="ORF">C8D86_12427</name>
</gene>
<protein>
    <recommendedName>
        <fullName evidence="10">Probable GTP-binding protein EngB</fullName>
    </recommendedName>
</protein>
<evidence type="ECO:0000256" key="2">
    <source>
        <dbReference type="ARBA" id="ARBA00009638"/>
    </source>
</evidence>
<dbReference type="InterPro" id="IPR019987">
    <property type="entry name" value="GTP-bd_ribosome_bio_YsxC"/>
</dbReference>
<dbReference type="PANTHER" id="PTHR11649:SF13">
    <property type="entry name" value="ENGB-TYPE G DOMAIN-CONTAINING PROTEIN"/>
    <property type="match status" value="1"/>
</dbReference>
<keyword evidence="3 10" id="KW-0132">Cell division</keyword>
<evidence type="ECO:0000313" key="13">
    <source>
        <dbReference type="Proteomes" id="UP000254720"/>
    </source>
</evidence>
<comment type="caution">
    <text evidence="12">The sequence shown here is derived from an EMBL/GenBank/DDBJ whole genome shotgun (WGS) entry which is preliminary data.</text>
</comment>
<dbReference type="InterPro" id="IPR006073">
    <property type="entry name" value="GTP-bd"/>
</dbReference>
<dbReference type="SUPFAM" id="SSF52540">
    <property type="entry name" value="P-loop containing nucleoside triphosphate hydrolases"/>
    <property type="match status" value="1"/>
</dbReference>
<keyword evidence="5 10" id="KW-0547">Nucleotide-binding</keyword>
<keyword evidence="13" id="KW-1185">Reference proteome</keyword>
<evidence type="ECO:0000256" key="3">
    <source>
        <dbReference type="ARBA" id="ARBA00022618"/>
    </source>
</evidence>
<dbReference type="EMBL" id="QQAX01000024">
    <property type="protein sequence ID" value="RDI40077.1"/>
    <property type="molecule type" value="Genomic_DNA"/>
</dbReference>
<evidence type="ECO:0000256" key="6">
    <source>
        <dbReference type="ARBA" id="ARBA00022842"/>
    </source>
</evidence>
<dbReference type="GO" id="GO:0046872">
    <property type="term" value="F:metal ion binding"/>
    <property type="evidence" value="ECO:0007669"/>
    <property type="project" value="UniProtKB-KW"/>
</dbReference>
<feature type="domain" description="EngB-type G" evidence="11">
    <location>
        <begin position="24"/>
        <end position="198"/>
    </location>
</feature>
<dbReference type="PROSITE" id="PS51706">
    <property type="entry name" value="G_ENGB"/>
    <property type="match status" value="1"/>
</dbReference>
<dbReference type="RefSeq" id="WP_114835140.1">
    <property type="nucleotide sequence ID" value="NZ_LR699114.1"/>
</dbReference>
<reference evidence="12 13" key="1">
    <citation type="submission" date="2018-07" db="EMBL/GenBank/DDBJ databases">
        <title>Genomic Encyclopedia of Type Strains, Phase IV (KMG-IV): sequencing the most valuable type-strain genomes for metagenomic binning, comparative biology and taxonomic classification.</title>
        <authorList>
            <person name="Goeker M."/>
        </authorList>
    </citation>
    <scope>NUCLEOTIDE SEQUENCE [LARGE SCALE GENOMIC DNA]</scope>
    <source>
        <strain evidence="12 13">DSM 16500</strain>
    </source>
</reference>
<dbReference type="HAMAP" id="MF_00321">
    <property type="entry name" value="GTPase_EngB"/>
    <property type="match status" value="1"/>
</dbReference>